<dbReference type="PANTHER" id="PTHR42803">
    <property type="entry name" value="ACYL-COA DEHYDROGENASE"/>
    <property type="match status" value="1"/>
</dbReference>
<dbReference type="Gene3D" id="2.40.110.10">
    <property type="entry name" value="Butyryl-CoA Dehydrogenase, subunit A, domain 2"/>
    <property type="match status" value="1"/>
</dbReference>
<keyword evidence="4" id="KW-0274">FAD</keyword>
<dbReference type="Gene3D" id="1.20.140.10">
    <property type="entry name" value="Butyryl-CoA Dehydrogenase, subunit A, domain 3"/>
    <property type="match status" value="1"/>
</dbReference>
<evidence type="ECO:0000259" key="10">
    <source>
        <dbReference type="Pfam" id="PF00441"/>
    </source>
</evidence>
<evidence type="ECO:0000313" key="15">
    <source>
        <dbReference type="EMBL" id="QCP13723.1"/>
    </source>
</evidence>
<protein>
    <recommendedName>
        <fullName evidence="9">3-methylmercaptopropionyl-CoA dehydrogenase</fullName>
        <ecNumber evidence="8">1.3.99.41</ecNumber>
    </recommendedName>
</protein>
<dbReference type="Pfam" id="PF02770">
    <property type="entry name" value="Acyl-CoA_dh_M"/>
    <property type="match status" value="1"/>
</dbReference>
<evidence type="ECO:0000256" key="7">
    <source>
        <dbReference type="ARBA" id="ARBA00058683"/>
    </source>
</evidence>
<comment type="catalytic activity">
    <reaction evidence="6">
        <text>3-(methylsulfanyl)propanoyl-CoA + oxidized [electron-transfer flavoprotein] + H(+) = 3-(methylsulfanyl)acryloyl-CoA + reduced [electron-transfer flavoprotein]</text>
        <dbReference type="Rhea" id="RHEA:52612"/>
        <dbReference type="Rhea" id="RHEA-COMP:10685"/>
        <dbReference type="Rhea" id="RHEA-COMP:10686"/>
        <dbReference type="ChEBI" id="CHEBI:15378"/>
        <dbReference type="ChEBI" id="CHEBI:57692"/>
        <dbReference type="ChEBI" id="CHEBI:58307"/>
        <dbReference type="ChEBI" id="CHEBI:82815"/>
        <dbReference type="ChEBI" id="CHEBI:84994"/>
        <dbReference type="EC" id="1.3.99.41"/>
    </reaction>
    <physiologicalReaction direction="left-to-right" evidence="6">
        <dbReference type="Rhea" id="RHEA:52613"/>
    </physiologicalReaction>
</comment>
<keyword evidence="3" id="KW-0285">Flavoprotein</keyword>
<evidence type="ECO:0000313" key="17">
    <source>
        <dbReference type="Proteomes" id="UP000584325"/>
    </source>
</evidence>
<dbReference type="EC" id="1.3.99.41" evidence="8"/>
<evidence type="ECO:0000256" key="3">
    <source>
        <dbReference type="ARBA" id="ARBA00022630"/>
    </source>
</evidence>
<dbReference type="Pfam" id="PF02771">
    <property type="entry name" value="Acyl-CoA_dh_N"/>
    <property type="match status" value="1"/>
</dbReference>
<keyword evidence="5" id="KW-0560">Oxidoreductase</keyword>
<dbReference type="InterPro" id="IPR037069">
    <property type="entry name" value="AcylCoA_DH/ox_N_sf"/>
</dbReference>
<dbReference type="EMBL" id="CP040017">
    <property type="protein sequence ID" value="QCP13723.1"/>
    <property type="molecule type" value="Genomic_DNA"/>
</dbReference>
<feature type="domain" description="Acyl-CoA dehydrogenase/oxidase N-terminal" evidence="12">
    <location>
        <begin position="38"/>
        <end position="156"/>
    </location>
</feature>
<evidence type="ECO:0000256" key="8">
    <source>
        <dbReference type="ARBA" id="ARBA00066694"/>
    </source>
</evidence>
<evidence type="ECO:0000313" key="14">
    <source>
        <dbReference type="EMBL" id="MBB3223372.1"/>
    </source>
</evidence>
<dbReference type="InterPro" id="IPR009100">
    <property type="entry name" value="AcylCoA_DH/oxidase_NM_dom_sf"/>
</dbReference>
<accession>A0A4P8HUX7</accession>
<dbReference type="RefSeq" id="WP_137316502.1">
    <property type="nucleotide sequence ID" value="NZ_CP040017.1"/>
</dbReference>
<evidence type="ECO:0000256" key="9">
    <source>
        <dbReference type="ARBA" id="ARBA00069043"/>
    </source>
</evidence>
<dbReference type="Pfam" id="PF12806">
    <property type="entry name" value="Acyl-CoA_dh_C"/>
    <property type="match status" value="1"/>
</dbReference>
<dbReference type="PANTHER" id="PTHR42803:SF1">
    <property type="entry name" value="BROAD-SPECIFICITY LINEAR ACYL-COA DEHYDROGENASE FADE5"/>
    <property type="match status" value="1"/>
</dbReference>
<comment type="similarity">
    <text evidence="2">Belongs to the acyl-CoA dehydrogenase family.</text>
</comment>
<dbReference type="AlphaFoldDB" id="A0A4P8HUX7"/>
<dbReference type="InterPro" id="IPR025878">
    <property type="entry name" value="Acyl-CoA_dh-like_C_dom"/>
</dbReference>
<evidence type="ECO:0000313" key="16">
    <source>
        <dbReference type="Proteomes" id="UP000298763"/>
    </source>
</evidence>
<dbReference type="OrthoDB" id="9770681at2"/>
<evidence type="ECO:0000256" key="2">
    <source>
        <dbReference type="ARBA" id="ARBA00009347"/>
    </source>
</evidence>
<keyword evidence="16" id="KW-1185">Reference proteome</keyword>
<evidence type="ECO:0000259" key="13">
    <source>
        <dbReference type="Pfam" id="PF12806"/>
    </source>
</evidence>
<evidence type="ECO:0000256" key="5">
    <source>
        <dbReference type="ARBA" id="ARBA00023002"/>
    </source>
</evidence>
<dbReference type="EMBL" id="JACHXS010000008">
    <property type="protein sequence ID" value="MBB3223372.1"/>
    <property type="molecule type" value="Genomic_DNA"/>
</dbReference>
<evidence type="ECO:0000259" key="12">
    <source>
        <dbReference type="Pfam" id="PF02771"/>
    </source>
</evidence>
<dbReference type="GO" id="GO:0016627">
    <property type="term" value="F:oxidoreductase activity, acting on the CH-CH group of donors"/>
    <property type="evidence" value="ECO:0007669"/>
    <property type="project" value="InterPro"/>
</dbReference>
<dbReference type="GO" id="GO:0050660">
    <property type="term" value="F:flavin adenine dinucleotide binding"/>
    <property type="evidence" value="ECO:0007669"/>
    <property type="project" value="InterPro"/>
</dbReference>
<dbReference type="Pfam" id="PF00441">
    <property type="entry name" value="Acyl-CoA_dh_1"/>
    <property type="match status" value="1"/>
</dbReference>
<evidence type="ECO:0000256" key="6">
    <source>
        <dbReference type="ARBA" id="ARBA00051388"/>
    </source>
</evidence>
<dbReference type="InterPro" id="IPR046373">
    <property type="entry name" value="Acyl-CoA_Oxase/DH_mid-dom_sf"/>
</dbReference>
<dbReference type="FunFam" id="2.40.110.10:FF:000031">
    <property type="entry name" value="Acyl-CoA dehydrogenase, putative"/>
    <property type="match status" value="1"/>
</dbReference>
<comment type="cofactor">
    <cofactor evidence="1">
        <name>FAD</name>
        <dbReference type="ChEBI" id="CHEBI:57692"/>
    </cofactor>
</comment>
<dbReference type="InterPro" id="IPR009075">
    <property type="entry name" value="AcylCo_DH/oxidase_C"/>
</dbReference>
<name>A0A4P8HUX7_9BURK</name>
<reference evidence="14 17" key="2">
    <citation type="submission" date="2020-08" db="EMBL/GenBank/DDBJ databases">
        <title>Genomic Encyclopedia of Type Strains, Phase III (KMG-III): the genomes of soil and plant-associated and newly described type strains.</title>
        <authorList>
            <person name="Whitman W."/>
        </authorList>
    </citation>
    <scope>NUCLEOTIDE SEQUENCE [LARGE SCALE GENOMIC DNA]</scope>
    <source>
        <strain evidence="14 17">CECT 7753</strain>
    </source>
</reference>
<feature type="domain" description="Acetyl-CoA dehydrogenase-like C-terminal" evidence="13">
    <location>
        <begin position="483"/>
        <end position="596"/>
    </location>
</feature>
<comment type="function">
    <text evidence="7">Involved in the assimilation of dimethylsulphoniopropionate (DMSP), an important compound in the fixation of carbon in marine phytoplankton, by mediating the conversion of 3-(methylthio)propanoyl-CoA (MMPA-CoA) to 3-(methylthio)acryloyl-CoA (MTA-CoA).</text>
</comment>
<sequence length="600" mass="64019">MSYNAPIKDMLFVMSELANLDAVSALPGCEDATRDTAEAVLEENAKFVSGVIEPLNHAGDKEPSFWHDGQVTTTKGFKEAFRQFADAGWQGLQHPQDFGGQGLPKLIGTPCVEMLHGANLSFALVALLSDGAIEALMTAGSDEQKATYLEPLVTGKWTGTMNLTEPQAGSDLAAVRTRAEPQGDGTYKIFGTKIFITYGEHDMTENIVHLVLARTPDAPPGVKGISLFIVPKFLVNADGSLGARNDAHCVSIEHKLGIKASPTAVLQFGDNGGAIGTLVGEENRGLEYMFIMMNAARFGVGMQGIGLAENAYQKAVAFARDRVQSRDLAGSSGPVPIIHHPDVRRMLMSMRAQTEAARALAYVGAGFHDIAHHHEDEETRAAHQAVYEYLVPVIKGWSTEMSENVARDGVQVHGGMGFIEETGAAQHYRDAKILTIYEGTTAIQANDLVGRKTLRDGGKVAAHLVAQVRATGTQLGELQGTEFATDFSAIRARLEQGAADLEAVVGFVLANAKSDVKAVFAGSVPYLKLAGIVLGGWQMARAALIAQQKLSAGDADAAFYRAKIATARFFADHFLAQSGAMRAAIVDGHAGVLALPEEMF</sequence>
<dbReference type="SUPFAM" id="SSF47203">
    <property type="entry name" value="Acyl-CoA dehydrogenase C-terminal domain-like"/>
    <property type="match status" value="1"/>
</dbReference>
<organism evidence="14 17">
    <name type="scientific">Pseudoduganella umbonata</name>
    <dbReference type="NCBI Taxonomy" id="864828"/>
    <lineage>
        <taxon>Bacteria</taxon>
        <taxon>Pseudomonadati</taxon>
        <taxon>Pseudomonadota</taxon>
        <taxon>Betaproteobacteria</taxon>
        <taxon>Burkholderiales</taxon>
        <taxon>Oxalobacteraceae</taxon>
        <taxon>Telluria group</taxon>
        <taxon>Pseudoduganella</taxon>
    </lineage>
</organism>
<dbReference type="Gene3D" id="1.10.540.10">
    <property type="entry name" value="Acyl-CoA dehydrogenase/oxidase, N-terminal domain"/>
    <property type="match status" value="1"/>
</dbReference>
<evidence type="ECO:0000256" key="1">
    <source>
        <dbReference type="ARBA" id="ARBA00001974"/>
    </source>
</evidence>
<gene>
    <name evidence="15" type="ORF">FCL38_27310</name>
    <name evidence="14" type="ORF">FHS02_004215</name>
</gene>
<dbReference type="Proteomes" id="UP000298763">
    <property type="component" value="Chromosome"/>
</dbReference>
<dbReference type="SUPFAM" id="SSF56645">
    <property type="entry name" value="Acyl-CoA dehydrogenase NM domain-like"/>
    <property type="match status" value="1"/>
</dbReference>
<dbReference type="InterPro" id="IPR052166">
    <property type="entry name" value="Diverse_Acyl-CoA_DH"/>
</dbReference>
<dbReference type="InterPro" id="IPR006091">
    <property type="entry name" value="Acyl-CoA_Oxase/DH_mid-dom"/>
</dbReference>
<dbReference type="InterPro" id="IPR013786">
    <property type="entry name" value="AcylCoA_DH/ox_N"/>
</dbReference>
<proteinExistence type="inferred from homology"/>
<dbReference type="Proteomes" id="UP000584325">
    <property type="component" value="Unassembled WGS sequence"/>
</dbReference>
<reference evidence="15 16" key="1">
    <citation type="submission" date="2019-05" db="EMBL/GenBank/DDBJ databases">
        <title>Draft Genome Sequences of Six Type Strains of the Genus Massilia.</title>
        <authorList>
            <person name="Miess H."/>
            <person name="Frediansyhah A."/>
            <person name="Gross H."/>
        </authorList>
    </citation>
    <scope>NUCLEOTIDE SEQUENCE [LARGE SCALE GENOMIC DNA]</scope>
    <source>
        <strain evidence="15 16">DSMZ 26121</strain>
    </source>
</reference>
<feature type="domain" description="Acyl-CoA oxidase/dehydrogenase middle" evidence="11">
    <location>
        <begin position="161"/>
        <end position="269"/>
    </location>
</feature>
<evidence type="ECO:0000256" key="4">
    <source>
        <dbReference type="ARBA" id="ARBA00022827"/>
    </source>
</evidence>
<dbReference type="InterPro" id="IPR036250">
    <property type="entry name" value="AcylCo_DH-like_C"/>
</dbReference>
<evidence type="ECO:0000259" key="11">
    <source>
        <dbReference type="Pfam" id="PF02770"/>
    </source>
</evidence>
<feature type="domain" description="Acyl-CoA dehydrogenase/oxidase C-terminal" evidence="10">
    <location>
        <begin position="283"/>
        <end position="448"/>
    </location>
</feature>